<feature type="region of interest" description="Domain I, interacts with DnaA modulators" evidence="8">
    <location>
        <begin position="1"/>
        <end position="105"/>
    </location>
</feature>
<dbReference type="PRINTS" id="PR00051">
    <property type="entry name" value="DNAA"/>
</dbReference>
<dbReference type="InterPro" id="IPR024633">
    <property type="entry name" value="DnaA_N_dom"/>
</dbReference>
<evidence type="ECO:0000259" key="12">
    <source>
        <dbReference type="SMART" id="SM00382"/>
    </source>
</evidence>
<dbReference type="SMART" id="SM00760">
    <property type="entry name" value="Bac_DnaA_C"/>
    <property type="match status" value="1"/>
</dbReference>
<keyword evidence="6 8" id="KW-0446">Lipid-binding</keyword>
<dbReference type="InterPro" id="IPR013159">
    <property type="entry name" value="DnaA_C"/>
</dbReference>
<dbReference type="SUPFAM" id="SSF48295">
    <property type="entry name" value="TrpR-like"/>
    <property type="match status" value="1"/>
</dbReference>
<dbReference type="InterPro" id="IPR055199">
    <property type="entry name" value="Hda_lid"/>
</dbReference>
<evidence type="ECO:0000256" key="10">
    <source>
        <dbReference type="RuleBase" id="RU000577"/>
    </source>
</evidence>
<feature type="binding site" evidence="8">
    <location>
        <position position="177"/>
    </location>
    <ligand>
        <name>ATP</name>
        <dbReference type="ChEBI" id="CHEBI:30616"/>
    </ligand>
</feature>
<feature type="binding site" evidence="8">
    <location>
        <position position="179"/>
    </location>
    <ligand>
        <name>ATP</name>
        <dbReference type="ChEBI" id="CHEBI:30616"/>
    </ligand>
</feature>
<dbReference type="EMBL" id="AZHW01000146">
    <property type="protein sequence ID" value="ETX02405.1"/>
    <property type="molecule type" value="Genomic_DNA"/>
</dbReference>
<evidence type="ECO:0000313" key="15">
    <source>
        <dbReference type="Proteomes" id="UP000019141"/>
    </source>
</evidence>
<keyword evidence="15" id="KW-1185">Reference proteome</keyword>
<dbReference type="InterPro" id="IPR013317">
    <property type="entry name" value="DnaA_dom"/>
</dbReference>
<dbReference type="GO" id="GO:0006275">
    <property type="term" value="P:regulation of DNA replication"/>
    <property type="evidence" value="ECO:0007669"/>
    <property type="project" value="UniProtKB-UniRule"/>
</dbReference>
<dbReference type="Pfam" id="PF22688">
    <property type="entry name" value="Hda_lid"/>
    <property type="match status" value="1"/>
</dbReference>
<dbReference type="Proteomes" id="UP000019141">
    <property type="component" value="Unassembled WGS sequence"/>
</dbReference>
<dbReference type="GO" id="GO:0006270">
    <property type="term" value="P:DNA replication initiation"/>
    <property type="evidence" value="ECO:0007669"/>
    <property type="project" value="UniProtKB-UniRule"/>
</dbReference>
<feature type="region of interest" description="Domain IV, binds dsDNA" evidence="8">
    <location>
        <begin position="350"/>
        <end position="469"/>
    </location>
</feature>
<comment type="caution">
    <text evidence="14">The sequence shown here is derived from an EMBL/GenBank/DDBJ whole genome shotgun (WGS) entry which is preliminary data.</text>
</comment>
<dbReference type="GO" id="GO:0005886">
    <property type="term" value="C:plasma membrane"/>
    <property type="evidence" value="ECO:0007669"/>
    <property type="project" value="TreeGrafter"/>
</dbReference>
<name>W4LWW1_ENTF1</name>
<evidence type="ECO:0000256" key="9">
    <source>
        <dbReference type="NCBIfam" id="TIGR00362"/>
    </source>
</evidence>
<dbReference type="InterPro" id="IPR020591">
    <property type="entry name" value="Chromosome_initiator_DnaA-like"/>
</dbReference>
<dbReference type="InterPro" id="IPR003593">
    <property type="entry name" value="AAA+_ATPase"/>
</dbReference>
<dbReference type="Gene3D" id="3.30.300.180">
    <property type="match status" value="1"/>
</dbReference>
<dbReference type="SUPFAM" id="SSF52540">
    <property type="entry name" value="P-loop containing nucleoside triphosphate hydrolases"/>
    <property type="match status" value="1"/>
</dbReference>
<dbReference type="HAMAP" id="MF_00377">
    <property type="entry name" value="DnaA_bact"/>
    <property type="match status" value="1"/>
</dbReference>
<organism evidence="14 15">
    <name type="scientific">Entotheonella factor</name>
    <dbReference type="NCBI Taxonomy" id="1429438"/>
    <lineage>
        <taxon>Bacteria</taxon>
        <taxon>Pseudomonadati</taxon>
        <taxon>Nitrospinota/Tectimicrobiota group</taxon>
        <taxon>Candidatus Tectimicrobiota</taxon>
        <taxon>Candidatus Entotheonellia</taxon>
        <taxon>Candidatus Entotheonellales</taxon>
        <taxon>Candidatus Entotheonellaceae</taxon>
        <taxon>Candidatus Entotheonella</taxon>
    </lineage>
</organism>
<comment type="caution">
    <text evidence="8">Lacks conserved residue(s) required for the propagation of feature annotation.</text>
</comment>
<comment type="function">
    <text evidence="8 10">Plays an essential role in the initiation and regulation of chromosomal replication. ATP-DnaA binds to the origin of replication (oriC) to initiate formation of the DNA replication initiation complex once per cell cycle. Binds the DnaA box (a 9 base pair repeat at the origin) and separates the double-stranded (ds)DNA. Forms a right-handed helical filament on oriC DNA; dsDNA binds to the exterior of the filament while single-stranded (ss)DNA is stabiized in the filament's interior. The ATP-DnaA-oriC complex binds and stabilizes one strand of the AT-rich DNA unwinding element (DUE), permitting loading of DNA polymerase. After initiation quickly degrades to an ADP-DnaA complex that is not apt for DNA replication. Binds acidic phospholipids.</text>
</comment>
<dbReference type="HOGENOM" id="CLU_026910_3_1_7"/>
<dbReference type="GO" id="GO:0008289">
    <property type="term" value="F:lipid binding"/>
    <property type="evidence" value="ECO:0007669"/>
    <property type="project" value="UniProtKB-KW"/>
</dbReference>
<feature type="domain" description="Chromosomal replication initiator DnaA C-terminal" evidence="13">
    <location>
        <begin position="377"/>
        <end position="446"/>
    </location>
</feature>
<evidence type="ECO:0000256" key="11">
    <source>
        <dbReference type="RuleBase" id="RU004227"/>
    </source>
</evidence>
<protein>
    <recommendedName>
        <fullName evidence="8 9">Chromosomal replication initiator protein DnaA</fullName>
    </recommendedName>
</protein>
<comment type="domain">
    <text evidence="8">Domain I is involved in oligomerization and binding regulators, domain II is flexibile and of varying length in different bacteria, domain III forms the AAA+ region, while domain IV binds dsDNA.</text>
</comment>
<dbReference type="CDD" id="cd00009">
    <property type="entry name" value="AAA"/>
    <property type="match status" value="1"/>
</dbReference>
<dbReference type="Pfam" id="PF00308">
    <property type="entry name" value="Bac_DnaA"/>
    <property type="match status" value="1"/>
</dbReference>
<dbReference type="PANTHER" id="PTHR30050">
    <property type="entry name" value="CHROMOSOMAL REPLICATION INITIATOR PROTEIN DNAA"/>
    <property type="match status" value="1"/>
</dbReference>
<keyword evidence="5 8" id="KW-0067">ATP-binding</keyword>
<feature type="binding site" evidence="8">
    <location>
        <position position="180"/>
    </location>
    <ligand>
        <name>ATP</name>
        <dbReference type="ChEBI" id="CHEBI:30616"/>
    </ligand>
</feature>
<dbReference type="PROSITE" id="PS01008">
    <property type="entry name" value="DNAA"/>
    <property type="match status" value="1"/>
</dbReference>
<dbReference type="NCBIfam" id="TIGR00362">
    <property type="entry name" value="DnaA"/>
    <property type="match status" value="1"/>
</dbReference>
<accession>W4LWW1</accession>
<comment type="subcellular location">
    <subcellularLocation>
        <location evidence="8">Cytoplasm</location>
    </subcellularLocation>
</comment>
<dbReference type="GO" id="GO:0005737">
    <property type="term" value="C:cytoplasm"/>
    <property type="evidence" value="ECO:0007669"/>
    <property type="project" value="UniProtKB-SubCell"/>
</dbReference>
<feature type="region of interest" description="Domain III, AAA+ region" evidence="8">
    <location>
        <begin position="133"/>
        <end position="349"/>
    </location>
</feature>
<evidence type="ECO:0000256" key="5">
    <source>
        <dbReference type="ARBA" id="ARBA00022840"/>
    </source>
</evidence>
<dbReference type="Gene3D" id="3.40.50.300">
    <property type="entry name" value="P-loop containing nucleotide triphosphate hydrolases"/>
    <property type="match status" value="1"/>
</dbReference>
<evidence type="ECO:0000256" key="8">
    <source>
        <dbReference type="HAMAP-Rule" id="MF_00377"/>
    </source>
</evidence>
<comment type="similarity">
    <text evidence="1 8 11">Belongs to the DnaA family.</text>
</comment>
<dbReference type="InterPro" id="IPR010921">
    <property type="entry name" value="Trp_repressor/repl_initiator"/>
</dbReference>
<dbReference type="FunFam" id="3.40.50.300:FF:000668">
    <property type="entry name" value="Chromosomal replication initiator protein DnaA"/>
    <property type="match status" value="1"/>
</dbReference>
<evidence type="ECO:0000256" key="3">
    <source>
        <dbReference type="ARBA" id="ARBA00022705"/>
    </source>
</evidence>
<keyword evidence="7 8" id="KW-0238">DNA-binding</keyword>
<gene>
    <name evidence="8" type="primary">dnaA</name>
    <name evidence="14" type="ORF">ETSY1_03680</name>
</gene>
<dbReference type="Gene3D" id="1.10.8.60">
    <property type="match status" value="1"/>
</dbReference>
<feature type="binding site" evidence="8">
    <location>
        <position position="181"/>
    </location>
    <ligand>
        <name>ATP</name>
        <dbReference type="ChEBI" id="CHEBI:30616"/>
    </ligand>
</feature>
<dbReference type="GO" id="GO:0003688">
    <property type="term" value="F:DNA replication origin binding"/>
    <property type="evidence" value="ECO:0007669"/>
    <property type="project" value="UniProtKB-UniRule"/>
</dbReference>
<evidence type="ECO:0000313" key="14">
    <source>
        <dbReference type="EMBL" id="ETX02405.1"/>
    </source>
</evidence>
<dbReference type="SMART" id="SM00382">
    <property type="entry name" value="AAA"/>
    <property type="match status" value="1"/>
</dbReference>
<sequence length="469" mass="53010">MGEVKPAGLQSDWALLEQEGDVDYIWEKVQQVIRECVDTTKFTTWFEPLKPLAFSEGTLQVAVPNKFVRSWLMEHYHTLVSETLQELLGVACQVAFIVDDRTEPPAESHPVVSPDPLHHTVAVNGNNGAVSSAFNPRFTFDTFVVGSSNEFAHAACMAVARHPARTYNPLFVYGDVGLGKTHLLHAVANYILQHQPHMVACYVSSEKFLNDLVGALSHDKMDDFRNRYRKNDLILVDDVQFLIGKERTQEEFFHTFNVLHNDNKQIVLTSDKLPKDMVGLEKRLRSRFEWGLIADLQAPDTETKAAILKKKADYMQIALPDDVAWFIARRLRGDVRKLEGALNVIEAYTSMTAQDITIGLVQTLIGELSEVEEKPISISDIERVVSDHYKLKAAVLRSKKRNKEIAHARHIAMYLARTLTSASLPQIGKDFGDRDHTSVLHACNKIKSLVEDDWRVKEEVEQLTRALQG</sequence>
<dbReference type="AlphaFoldDB" id="W4LWW1"/>
<evidence type="ECO:0000256" key="2">
    <source>
        <dbReference type="ARBA" id="ARBA00022490"/>
    </source>
</evidence>
<evidence type="ECO:0000256" key="7">
    <source>
        <dbReference type="ARBA" id="ARBA00023125"/>
    </source>
</evidence>
<dbReference type="Gene3D" id="1.10.1750.10">
    <property type="match status" value="1"/>
</dbReference>
<dbReference type="Pfam" id="PF11638">
    <property type="entry name" value="DnaA_N"/>
    <property type="match status" value="1"/>
</dbReference>
<feature type="domain" description="AAA+ ATPase" evidence="12">
    <location>
        <begin position="166"/>
        <end position="294"/>
    </location>
</feature>
<dbReference type="InterPro" id="IPR001957">
    <property type="entry name" value="Chromosome_initiator_DnaA"/>
</dbReference>
<keyword evidence="2 8" id="KW-0963">Cytoplasm</keyword>
<dbReference type="PANTHER" id="PTHR30050:SF2">
    <property type="entry name" value="CHROMOSOMAL REPLICATION INITIATOR PROTEIN DNAA"/>
    <property type="match status" value="1"/>
</dbReference>
<proteinExistence type="inferred from homology"/>
<evidence type="ECO:0000256" key="6">
    <source>
        <dbReference type="ARBA" id="ARBA00023121"/>
    </source>
</evidence>
<dbReference type="PATRIC" id="fig|1429438.4.peg.888"/>
<evidence type="ECO:0000256" key="1">
    <source>
        <dbReference type="ARBA" id="ARBA00006583"/>
    </source>
</evidence>
<dbReference type="GO" id="GO:0005524">
    <property type="term" value="F:ATP binding"/>
    <property type="evidence" value="ECO:0007669"/>
    <property type="project" value="UniProtKB-UniRule"/>
</dbReference>
<keyword evidence="3 8" id="KW-0235">DNA replication</keyword>
<dbReference type="InterPro" id="IPR027417">
    <property type="entry name" value="P-loop_NTPase"/>
</dbReference>
<comment type="subunit">
    <text evidence="8">Oligomerizes as a right-handed, spiral filament on DNA at oriC.</text>
</comment>
<dbReference type="InterPro" id="IPR018312">
    <property type="entry name" value="Chromosome_initiator_DnaA_CS"/>
</dbReference>
<dbReference type="CDD" id="cd06571">
    <property type="entry name" value="Bac_DnaA_C"/>
    <property type="match status" value="1"/>
</dbReference>
<dbReference type="Pfam" id="PF08299">
    <property type="entry name" value="Bac_DnaA_C"/>
    <property type="match status" value="1"/>
</dbReference>
<reference evidence="14 15" key="1">
    <citation type="journal article" date="2014" name="Nature">
        <title>An environmental bacterial taxon with a large and distinct metabolic repertoire.</title>
        <authorList>
            <person name="Wilson M.C."/>
            <person name="Mori T."/>
            <person name="Ruckert C."/>
            <person name="Uria A.R."/>
            <person name="Helf M.J."/>
            <person name="Takada K."/>
            <person name="Gernert C."/>
            <person name="Steffens U.A."/>
            <person name="Heycke N."/>
            <person name="Schmitt S."/>
            <person name="Rinke C."/>
            <person name="Helfrich E.J."/>
            <person name="Brachmann A.O."/>
            <person name="Gurgui C."/>
            <person name="Wakimoto T."/>
            <person name="Kracht M."/>
            <person name="Crusemann M."/>
            <person name="Hentschel U."/>
            <person name="Abe I."/>
            <person name="Matsunaga S."/>
            <person name="Kalinowski J."/>
            <person name="Takeyama H."/>
            <person name="Piel J."/>
        </authorList>
    </citation>
    <scope>NUCLEOTIDE SEQUENCE [LARGE SCALE GENOMIC DNA]</scope>
    <source>
        <strain evidence="15">TSY1</strain>
    </source>
</reference>
<dbReference type="InterPro" id="IPR038454">
    <property type="entry name" value="DnaA_N_sf"/>
</dbReference>
<evidence type="ECO:0000259" key="13">
    <source>
        <dbReference type="SMART" id="SM00760"/>
    </source>
</evidence>
<keyword evidence="4 8" id="KW-0547">Nucleotide-binding</keyword>
<evidence type="ECO:0000256" key="4">
    <source>
        <dbReference type="ARBA" id="ARBA00022741"/>
    </source>
</evidence>